<dbReference type="Gene3D" id="3.40.720.10">
    <property type="entry name" value="Alkaline Phosphatase, subunit A"/>
    <property type="match status" value="1"/>
</dbReference>
<comment type="similarity">
    <text evidence="4">Belongs to the alkaline phosphatase family.</text>
</comment>
<feature type="binding site" evidence="3">
    <location>
        <position position="553"/>
    </location>
    <ligand>
        <name>Zn(2+)</name>
        <dbReference type="ChEBI" id="CHEBI:29105"/>
        <label>2</label>
    </ligand>
</feature>
<accession>A0A1W2E2U9</accession>
<evidence type="ECO:0000256" key="1">
    <source>
        <dbReference type="ARBA" id="ARBA00022553"/>
    </source>
</evidence>
<protein>
    <submittedName>
        <fullName evidence="6">Alkaline phosphatase</fullName>
    </submittedName>
</protein>
<dbReference type="GO" id="GO:0008081">
    <property type="term" value="F:phosphoric diester hydrolase activity"/>
    <property type="evidence" value="ECO:0007669"/>
    <property type="project" value="InterPro"/>
</dbReference>
<evidence type="ECO:0000256" key="2">
    <source>
        <dbReference type="PIRSR" id="PIRSR601952-1"/>
    </source>
</evidence>
<feature type="binding site" evidence="3">
    <location>
        <position position="297"/>
    </location>
    <ligand>
        <name>Mg(2+)</name>
        <dbReference type="ChEBI" id="CHEBI:18420"/>
    </ligand>
</feature>
<dbReference type="GO" id="GO:0004035">
    <property type="term" value="F:alkaline phosphatase activity"/>
    <property type="evidence" value="ECO:0007669"/>
    <property type="project" value="TreeGrafter"/>
</dbReference>
<organism evidence="6 7">
    <name type="scientific">Pedobacter nyackensis</name>
    <dbReference type="NCBI Taxonomy" id="475255"/>
    <lineage>
        <taxon>Bacteria</taxon>
        <taxon>Pseudomonadati</taxon>
        <taxon>Bacteroidota</taxon>
        <taxon>Sphingobacteriia</taxon>
        <taxon>Sphingobacteriales</taxon>
        <taxon>Sphingobacteriaceae</taxon>
        <taxon>Pedobacter</taxon>
    </lineage>
</organism>
<dbReference type="PRINTS" id="PR00113">
    <property type="entry name" value="ALKPHPHTASE"/>
</dbReference>
<feature type="binding site" evidence="3">
    <location>
        <position position="389"/>
    </location>
    <ligand>
        <name>Mg(2+)</name>
        <dbReference type="ChEBI" id="CHEBI:18420"/>
    </ligand>
</feature>
<proteinExistence type="inferred from homology"/>
<sequence length="623" mass="69500">MKKYFFCAMIGALLMSLQTNAQNTVAYNRGHSHNDYHQNIPLLSAYYAGMGSIEVDVFLRNGQLYAAHDTTEISADATLRKLYLEPLSKFYVKNGNRPYEDPSLKLQLVIDIKADYRRVLPQLIKDLEVYKDVFNSTKNPAAICIVISGNCPKPVDFKDYPDYISFDGRPNVAYTEDQLKRIGMISDELKSYTKWNGKGVPTPTDVIKLKGLVDKAHQMNKPFRFWATQDSPNTWIVLEKLGTDWINTDSPEKLRDFYLHKDKLTYTNPVAYPVYTPQYKVDGLKKPVKNVILLIGDGMGLAQIHAGFIANHGDMNINRIKNTGFSQTGASNSGNTDSAAGGSAIAIGEKTNNRYIGMGPDDRKRTNLVDTLANYGLKSGVISVGDITDATPAAFYAHQVDRSMTEEIARDLLDSKLEILVGSNQTSFIKNKNTQLMNNLADKGFNLSTSFAEFSNQTKGRQLVLLQDEATRPVKDGRGEVLKESLLQTIKMLKKNKAGFFIMAEAAQIDYGGHANDLPYVVTEMHDFDKTIEAALRFADQDGETLVIVTADHETGGLTLLDADQQYGTITGEFSTNDHTNIMVPVFAYGPGSDEFRGTYQNNEIFHKILKVLKLNSRKNCFN</sequence>
<feature type="signal peptide" evidence="5">
    <location>
        <begin position="1"/>
        <end position="21"/>
    </location>
</feature>
<dbReference type="InterPro" id="IPR039559">
    <property type="entry name" value="AIM6_PI-PLC-like_dom"/>
</dbReference>
<feature type="binding site" evidence="3">
    <location>
        <position position="297"/>
    </location>
    <ligand>
        <name>Zn(2+)</name>
        <dbReference type="ChEBI" id="CHEBI:29105"/>
        <label>2</label>
    </ligand>
</feature>
<evidence type="ECO:0000313" key="7">
    <source>
        <dbReference type="Proteomes" id="UP000192678"/>
    </source>
</evidence>
<dbReference type="Pfam" id="PF00245">
    <property type="entry name" value="Alk_phosphatase"/>
    <property type="match status" value="2"/>
</dbReference>
<dbReference type="SUPFAM" id="SSF51695">
    <property type="entry name" value="PLC-like phosphodiesterases"/>
    <property type="match status" value="1"/>
</dbReference>
<gene>
    <name evidence="6" type="ORF">SAMN04488101_109163</name>
</gene>
<dbReference type="CDD" id="cd08577">
    <property type="entry name" value="PI-PLCc_GDPD_SF_unchar3"/>
    <property type="match status" value="1"/>
</dbReference>
<dbReference type="GO" id="GO:0046872">
    <property type="term" value="F:metal ion binding"/>
    <property type="evidence" value="ECO:0007669"/>
    <property type="project" value="UniProtKB-KW"/>
</dbReference>
<keyword evidence="1" id="KW-0597">Phosphoprotein</keyword>
<keyword evidence="3" id="KW-0862">Zinc</keyword>
<dbReference type="GO" id="GO:0006629">
    <property type="term" value="P:lipid metabolic process"/>
    <property type="evidence" value="ECO:0007669"/>
    <property type="project" value="InterPro"/>
</dbReference>
<dbReference type="InterPro" id="IPR017946">
    <property type="entry name" value="PLC-like_Pdiesterase_TIM-brl"/>
</dbReference>
<dbReference type="SUPFAM" id="SSF53649">
    <property type="entry name" value="Alkaline phosphatase-like"/>
    <property type="match status" value="1"/>
</dbReference>
<comment type="cofactor">
    <cofactor evidence="3">
        <name>Zn(2+)</name>
        <dbReference type="ChEBI" id="CHEBI:29105"/>
    </cofactor>
    <text evidence="3">Binds 2 Zn(2+) ions.</text>
</comment>
<feature type="binding site" evidence="3">
    <location>
        <position position="514"/>
    </location>
    <ligand>
        <name>Zn(2+)</name>
        <dbReference type="ChEBI" id="CHEBI:29105"/>
        <label>2</label>
    </ligand>
</feature>
<keyword evidence="3" id="KW-0460">Magnesium</keyword>
<dbReference type="Gene3D" id="3.20.20.190">
    <property type="entry name" value="Phosphatidylinositol (PI) phosphodiesterase"/>
    <property type="match status" value="1"/>
</dbReference>
<evidence type="ECO:0000256" key="3">
    <source>
        <dbReference type="PIRSR" id="PIRSR601952-2"/>
    </source>
</evidence>
<evidence type="ECO:0000256" key="5">
    <source>
        <dbReference type="SAM" id="SignalP"/>
    </source>
</evidence>
<feature type="active site" description="Phosphoserine intermediate" evidence="2">
    <location>
        <position position="338"/>
    </location>
</feature>
<dbReference type="PANTHER" id="PTHR11596:SF5">
    <property type="entry name" value="ALKALINE PHOSPHATASE"/>
    <property type="match status" value="1"/>
</dbReference>
<feature type="binding site" evidence="3">
    <location>
        <position position="510"/>
    </location>
    <ligand>
        <name>Zn(2+)</name>
        <dbReference type="ChEBI" id="CHEBI:29105"/>
        <label>2</label>
    </ligand>
</feature>
<feature type="binding site" evidence="3">
    <location>
        <position position="552"/>
    </location>
    <ligand>
        <name>Zn(2+)</name>
        <dbReference type="ChEBI" id="CHEBI:29105"/>
        <label>2</label>
    </ligand>
</feature>
<evidence type="ECO:0000313" key="6">
    <source>
        <dbReference type="EMBL" id="SMD04029.1"/>
    </source>
</evidence>
<dbReference type="SMART" id="SM00098">
    <property type="entry name" value="alkPPc"/>
    <property type="match status" value="1"/>
</dbReference>
<dbReference type="AlphaFoldDB" id="A0A1W2E2U9"/>
<dbReference type="PANTHER" id="PTHR11596">
    <property type="entry name" value="ALKALINE PHOSPHATASE"/>
    <property type="match status" value="1"/>
</dbReference>
<dbReference type="InterPro" id="IPR001952">
    <property type="entry name" value="Alkaline_phosphatase"/>
</dbReference>
<feature type="binding site" evidence="3">
    <location>
        <position position="505"/>
    </location>
    <ligand>
        <name>Mg(2+)</name>
        <dbReference type="ChEBI" id="CHEBI:18420"/>
    </ligand>
</feature>
<feature type="chain" id="PRO_5013229902" evidence="5">
    <location>
        <begin position="22"/>
        <end position="623"/>
    </location>
</feature>
<dbReference type="Proteomes" id="UP000192678">
    <property type="component" value="Unassembled WGS sequence"/>
</dbReference>
<dbReference type="CDD" id="cd16012">
    <property type="entry name" value="ALP"/>
    <property type="match status" value="1"/>
</dbReference>
<keyword evidence="7" id="KW-1185">Reference proteome</keyword>
<evidence type="ECO:0000256" key="4">
    <source>
        <dbReference type="RuleBase" id="RU003946"/>
    </source>
</evidence>
<feature type="binding site" evidence="3">
    <location>
        <position position="391"/>
    </location>
    <ligand>
        <name>Zn(2+)</name>
        <dbReference type="ChEBI" id="CHEBI:29105"/>
        <label>2</label>
    </ligand>
</feature>
<dbReference type="RefSeq" id="WP_235005354.1">
    <property type="nucleotide sequence ID" value="NZ_FWYB01000009.1"/>
</dbReference>
<dbReference type="EMBL" id="FWYB01000009">
    <property type="protein sequence ID" value="SMD04029.1"/>
    <property type="molecule type" value="Genomic_DNA"/>
</dbReference>
<dbReference type="STRING" id="475255.SAMN04488101_109163"/>
<dbReference type="InterPro" id="IPR017850">
    <property type="entry name" value="Alkaline_phosphatase_core_sf"/>
</dbReference>
<reference evidence="6 7" key="1">
    <citation type="submission" date="2017-04" db="EMBL/GenBank/DDBJ databases">
        <authorList>
            <person name="Afonso C.L."/>
            <person name="Miller P.J."/>
            <person name="Scott M.A."/>
            <person name="Spackman E."/>
            <person name="Goraichik I."/>
            <person name="Dimitrov K.M."/>
            <person name="Suarez D.L."/>
            <person name="Swayne D.E."/>
        </authorList>
    </citation>
    <scope>NUCLEOTIDE SEQUENCE [LARGE SCALE GENOMIC DNA]</scope>
    <source>
        <strain evidence="6 7">DSM 19625</strain>
    </source>
</reference>
<keyword evidence="3" id="KW-0479">Metal-binding</keyword>
<keyword evidence="5" id="KW-0732">Signal</keyword>
<comment type="cofactor">
    <cofactor evidence="3">
        <name>Mg(2+)</name>
        <dbReference type="ChEBI" id="CHEBI:18420"/>
    </cofactor>
    <text evidence="3">Binds 1 Mg(2+) ion.</text>
</comment>
<name>A0A1W2E2U9_9SPHI</name>